<name>A0A2P4XKS0_9STRA</name>
<evidence type="ECO:0000256" key="1">
    <source>
        <dbReference type="ARBA" id="ARBA00001968"/>
    </source>
</evidence>
<evidence type="ECO:0000259" key="3">
    <source>
        <dbReference type="Pfam" id="PF13359"/>
    </source>
</evidence>
<dbReference type="InterPro" id="IPR027806">
    <property type="entry name" value="HARBI1_dom"/>
</dbReference>
<proteinExistence type="predicted"/>
<dbReference type="GO" id="GO:0046872">
    <property type="term" value="F:metal ion binding"/>
    <property type="evidence" value="ECO:0007669"/>
    <property type="project" value="UniProtKB-KW"/>
</dbReference>
<accession>A0A2P4XKS0</accession>
<dbReference type="AlphaFoldDB" id="A0A2P4XKS0"/>
<evidence type="ECO:0000313" key="5">
    <source>
        <dbReference type="Proteomes" id="UP000237271"/>
    </source>
</evidence>
<keyword evidence="2" id="KW-0479">Metal-binding</keyword>
<dbReference type="OrthoDB" id="2668416at2759"/>
<keyword evidence="5" id="KW-1185">Reference proteome</keyword>
<gene>
    <name evidence="4" type="ORF">PHPALM_18091</name>
</gene>
<organism evidence="4 5">
    <name type="scientific">Phytophthora palmivora</name>
    <dbReference type="NCBI Taxonomy" id="4796"/>
    <lineage>
        <taxon>Eukaryota</taxon>
        <taxon>Sar</taxon>
        <taxon>Stramenopiles</taxon>
        <taxon>Oomycota</taxon>
        <taxon>Peronosporomycetes</taxon>
        <taxon>Peronosporales</taxon>
        <taxon>Peronosporaceae</taxon>
        <taxon>Phytophthora</taxon>
    </lineage>
</organism>
<dbReference type="EMBL" id="NCKW01009746">
    <property type="protein sequence ID" value="POM66099.1"/>
    <property type="molecule type" value="Genomic_DNA"/>
</dbReference>
<dbReference type="Proteomes" id="UP000237271">
    <property type="component" value="Unassembled WGS sequence"/>
</dbReference>
<feature type="domain" description="DDE Tnp4" evidence="3">
    <location>
        <begin position="107"/>
        <end position="163"/>
    </location>
</feature>
<evidence type="ECO:0000313" key="4">
    <source>
        <dbReference type="EMBL" id="POM66099.1"/>
    </source>
</evidence>
<dbReference type="Pfam" id="PF13359">
    <property type="entry name" value="DDE_Tnp_4"/>
    <property type="match status" value="1"/>
</dbReference>
<reference evidence="4 5" key="1">
    <citation type="journal article" date="2017" name="Genome Biol. Evol.">
        <title>Phytophthora megakarya and P. palmivora, closely related causal agents of cacao black pod rot, underwent increases in genome sizes and gene numbers by different mechanisms.</title>
        <authorList>
            <person name="Ali S.S."/>
            <person name="Shao J."/>
            <person name="Lary D.J."/>
            <person name="Kronmiller B."/>
            <person name="Shen D."/>
            <person name="Strem M.D."/>
            <person name="Amoako-Attah I."/>
            <person name="Akrofi A.Y."/>
            <person name="Begoude B.A."/>
            <person name="Ten Hoopen G.M."/>
            <person name="Coulibaly K."/>
            <person name="Kebe B.I."/>
            <person name="Melnick R.L."/>
            <person name="Guiltinan M.J."/>
            <person name="Tyler B.M."/>
            <person name="Meinhardt L.W."/>
            <person name="Bailey B.A."/>
        </authorList>
    </citation>
    <scope>NUCLEOTIDE SEQUENCE [LARGE SCALE GENOMIC DNA]</scope>
    <source>
        <strain evidence="5">sbr112.9</strain>
    </source>
</reference>
<comment type="caution">
    <text evidence="4">The sequence shown here is derived from an EMBL/GenBank/DDBJ whole genome shotgun (WGS) entry which is preliminary data.</text>
</comment>
<comment type="cofactor">
    <cofactor evidence="1">
        <name>a divalent metal cation</name>
        <dbReference type="ChEBI" id="CHEBI:60240"/>
    </cofactor>
</comment>
<sequence>MDDVIYFRAPSSEDEWSALADGFAARNADFPDGACIFGGTLIRTRRPSDFQWQQFSPIHVEPVYGLRIQAVVILMVPYDERGGKRLTSIQRWYRESIPFLLMSSKQNTIIHCSYNYHFSETQILVECVFGRLKTRFKVLHGVTDRRKHTTNARMICAAAVLHNLLIDIGDKQFKPKKRNEEAIRKERYDARQVMSSFNQNWDRTPEEDELLLQSAMHTHTALSKR</sequence>
<evidence type="ECO:0000256" key="2">
    <source>
        <dbReference type="ARBA" id="ARBA00022723"/>
    </source>
</evidence>
<protein>
    <recommendedName>
        <fullName evidence="3">DDE Tnp4 domain-containing protein</fullName>
    </recommendedName>
</protein>